<dbReference type="AlphaFoldDB" id="A0A2Z2KKR1"/>
<organism evidence="2 3">
    <name type="scientific">Paenibacillus donghaensis</name>
    <dbReference type="NCBI Taxonomy" id="414771"/>
    <lineage>
        <taxon>Bacteria</taxon>
        <taxon>Bacillati</taxon>
        <taxon>Bacillota</taxon>
        <taxon>Bacilli</taxon>
        <taxon>Bacillales</taxon>
        <taxon>Paenibacillaceae</taxon>
        <taxon>Paenibacillus</taxon>
    </lineage>
</organism>
<dbReference type="EMBL" id="CP021780">
    <property type="protein sequence ID" value="ASA23903.1"/>
    <property type="molecule type" value="Genomic_DNA"/>
</dbReference>
<accession>A0A2Z2KKR1</accession>
<dbReference type="KEGG" id="pdh:B9T62_25845"/>
<evidence type="ECO:0000313" key="2">
    <source>
        <dbReference type="EMBL" id="ASA23903.1"/>
    </source>
</evidence>
<keyword evidence="3" id="KW-1185">Reference proteome</keyword>
<gene>
    <name evidence="2" type="ORF">B9T62_25845</name>
</gene>
<protein>
    <submittedName>
        <fullName evidence="2">Uncharacterized protein</fullName>
    </submittedName>
</protein>
<dbReference type="Proteomes" id="UP000249890">
    <property type="component" value="Chromosome"/>
</dbReference>
<evidence type="ECO:0000256" key="1">
    <source>
        <dbReference type="SAM" id="MobiDB-lite"/>
    </source>
</evidence>
<sequence length="70" mass="7832">MNSSNHQQYLKGIDKLFIIKSKCHSCVKVKQPPQAEFIIPATRPAPTAQHTTAKKGCPNSHRGSWDTLFL</sequence>
<reference evidence="2 3" key="1">
    <citation type="submission" date="2017-06" db="EMBL/GenBank/DDBJ databases">
        <title>Complete genome sequence of Paenibacillus donghaensis KCTC 13049T isolated from East Sea sediment, South Korea.</title>
        <authorList>
            <person name="Jung B.K."/>
            <person name="Hong S.-J."/>
            <person name="Shin J.-H."/>
        </authorList>
    </citation>
    <scope>NUCLEOTIDE SEQUENCE [LARGE SCALE GENOMIC DNA]</scope>
    <source>
        <strain evidence="2 3">KCTC 13049</strain>
    </source>
</reference>
<feature type="region of interest" description="Disordered" evidence="1">
    <location>
        <begin position="45"/>
        <end position="70"/>
    </location>
</feature>
<evidence type="ECO:0000313" key="3">
    <source>
        <dbReference type="Proteomes" id="UP000249890"/>
    </source>
</evidence>
<proteinExistence type="predicted"/>
<name>A0A2Z2KKR1_9BACL</name>